<feature type="transmembrane region" description="Helical" evidence="7">
    <location>
        <begin position="70"/>
        <end position="94"/>
    </location>
</feature>
<comment type="subcellular location">
    <subcellularLocation>
        <location evidence="1">Membrane</location>
        <topology evidence="1">Multi-pass membrane protein</topology>
    </subcellularLocation>
</comment>
<keyword evidence="9" id="KW-1185">Reference proteome</keyword>
<dbReference type="Pfam" id="PF01226">
    <property type="entry name" value="Form_Nir_trans"/>
    <property type="match status" value="1"/>
</dbReference>
<dbReference type="GO" id="GO:0005886">
    <property type="term" value="C:plasma membrane"/>
    <property type="evidence" value="ECO:0007669"/>
    <property type="project" value="TreeGrafter"/>
</dbReference>
<dbReference type="Proteomes" id="UP000199012">
    <property type="component" value="Unassembled WGS sequence"/>
</dbReference>
<evidence type="ECO:0000256" key="6">
    <source>
        <dbReference type="SAM" id="MobiDB-lite"/>
    </source>
</evidence>
<evidence type="ECO:0000313" key="9">
    <source>
        <dbReference type="Proteomes" id="UP000199012"/>
    </source>
</evidence>
<dbReference type="Gene3D" id="1.20.1080.10">
    <property type="entry name" value="Glycerol uptake facilitator protein"/>
    <property type="match status" value="1"/>
</dbReference>
<feature type="transmembrane region" description="Helical" evidence="7">
    <location>
        <begin position="28"/>
        <end position="50"/>
    </location>
</feature>
<feature type="compositionally biased region" description="Basic and acidic residues" evidence="6">
    <location>
        <begin position="283"/>
        <end position="292"/>
    </location>
</feature>
<gene>
    <name evidence="8" type="ORF">SAMN05421867_10521</name>
</gene>
<organism evidence="8 9">
    <name type="scientific">Cellulomonas marina</name>
    <dbReference type="NCBI Taxonomy" id="988821"/>
    <lineage>
        <taxon>Bacteria</taxon>
        <taxon>Bacillati</taxon>
        <taxon>Actinomycetota</taxon>
        <taxon>Actinomycetes</taxon>
        <taxon>Micrococcales</taxon>
        <taxon>Cellulomonadaceae</taxon>
        <taxon>Cellulomonas</taxon>
    </lineage>
</organism>
<dbReference type="RefSeq" id="WP_090031732.1">
    <property type="nucleotide sequence ID" value="NZ_BONM01000022.1"/>
</dbReference>
<dbReference type="STRING" id="988821.SAMN05421867_10521"/>
<proteinExistence type="inferred from homology"/>
<sequence>MLTIPEAVAAQAAAAAEKSALLARPAVFAVRSALAGAWVGIGVVIMLTAGGPLRVEGSVLAPLAPLVQGLVFGVALTVVVIGGGELATSAMMVLTQGGLARTVRWGRAAVVLLATMLGNLAGAVVWSVVVHLSGLMAPDTPAGGALTAVLAHKTSETDLQLLTRGILCNVMVCLAVWMAARLTSEGARIAVVFACVMVFITSGFEHVVANMTALSLGVLGDVPGVTLGAFARNMLLVGLGNTIGGAVIVGAAYAVGSLPKRAGTGAGTAARSGAGATAGGVPDEERLDAALA</sequence>
<dbReference type="AlphaFoldDB" id="A0A1I0XFD3"/>
<dbReference type="InterPro" id="IPR000292">
    <property type="entry name" value="For/NO2_transpt"/>
</dbReference>
<accession>A0A1I0XFD3</accession>
<keyword evidence="3 7" id="KW-1133">Transmembrane helix</keyword>
<dbReference type="EMBL" id="FOKA01000005">
    <property type="protein sequence ID" value="SFA99732.1"/>
    <property type="molecule type" value="Genomic_DNA"/>
</dbReference>
<evidence type="ECO:0000256" key="3">
    <source>
        <dbReference type="ARBA" id="ARBA00022989"/>
    </source>
</evidence>
<evidence type="ECO:0000313" key="8">
    <source>
        <dbReference type="EMBL" id="SFA99732.1"/>
    </source>
</evidence>
<dbReference type="PANTHER" id="PTHR30520">
    <property type="entry name" value="FORMATE TRANSPORTER-RELATED"/>
    <property type="match status" value="1"/>
</dbReference>
<feature type="transmembrane region" description="Helical" evidence="7">
    <location>
        <begin position="161"/>
        <end position="180"/>
    </location>
</feature>
<evidence type="ECO:0000256" key="2">
    <source>
        <dbReference type="ARBA" id="ARBA00022692"/>
    </source>
</evidence>
<dbReference type="GO" id="GO:0015499">
    <property type="term" value="F:formate transmembrane transporter activity"/>
    <property type="evidence" value="ECO:0007669"/>
    <property type="project" value="TreeGrafter"/>
</dbReference>
<dbReference type="PROSITE" id="PS01006">
    <property type="entry name" value="FORMATE_NITRITE_TP_2"/>
    <property type="match status" value="1"/>
</dbReference>
<keyword evidence="2 7" id="KW-0812">Transmembrane</keyword>
<dbReference type="PANTHER" id="PTHR30520:SF8">
    <property type="entry name" value="NITRITE TRANSPORTER NIRC"/>
    <property type="match status" value="1"/>
</dbReference>
<evidence type="ECO:0000256" key="7">
    <source>
        <dbReference type="SAM" id="Phobius"/>
    </source>
</evidence>
<evidence type="ECO:0000256" key="4">
    <source>
        <dbReference type="ARBA" id="ARBA00023136"/>
    </source>
</evidence>
<feature type="transmembrane region" description="Helical" evidence="7">
    <location>
        <begin position="187"/>
        <end position="209"/>
    </location>
</feature>
<comment type="similarity">
    <text evidence="5">Belongs to the FNT transporter (TC 1.A.16) family.</text>
</comment>
<protein>
    <submittedName>
        <fullName evidence="8">Nitrite transporter NirC</fullName>
    </submittedName>
</protein>
<reference evidence="8 9" key="1">
    <citation type="submission" date="2016-10" db="EMBL/GenBank/DDBJ databases">
        <authorList>
            <person name="de Groot N.N."/>
        </authorList>
    </citation>
    <scope>NUCLEOTIDE SEQUENCE [LARGE SCALE GENOMIC DNA]</scope>
    <source>
        <strain evidence="8 9">CGMCC 4.6945</strain>
    </source>
</reference>
<evidence type="ECO:0000256" key="5">
    <source>
        <dbReference type="ARBA" id="ARBA00049660"/>
    </source>
</evidence>
<dbReference type="InterPro" id="IPR023271">
    <property type="entry name" value="Aquaporin-like"/>
</dbReference>
<feature type="transmembrane region" description="Helical" evidence="7">
    <location>
        <begin position="106"/>
        <end position="129"/>
    </location>
</feature>
<feature type="region of interest" description="Disordered" evidence="6">
    <location>
        <begin position="269"/>
        <end position="292"/>
    </location>
</feature>
<dbReference type="InterPro" id="IPR024002">
    <property type="entry name" value="For/NO2_transpt_CS"/>
</dbReference>
<name>A0A1I0XFD3_9CELL</name>
<feature type="transmembrane region" description="Helical" evidence="7">
    <location>
        <begin position="229"/>
        <end position="255"/>
    </location>
</feature>
<evidence type="ECO:0000256" key="1">
    <source>
        <dbReference type="ARBA" id="ARBA00004141"/>
    </source>
</evidence>
<keyword evidence="4 7" id="KW-0472">Membrane</keyword>
<dbReference type="OrthoDB" id="9786493at2"/>